<dbReference type="EMBL" id="JAAARO010000021">
    <property type="protein sequence ID" value="KAF5727997.1"/>
    <property type="molecule type" value="Genomic_DNA"/>
</dbReference>
<reference evidence="5 6" key="1">
    <citation type="journal article" date="2020" name="Nat. Commun.">
        <title>Genome of Tripterygium wilfordii and identification of cytochrome P450 involved in triptolide biosynthesis.</title>
        <authorList>
            <person name="Tu L."/>
            <person name="Su P."/>
            <person name="Zhang Z."/>
            <person name="Gao L."/>
            <person name="Wang J."/>
            <person name="Hu T."/>
            <person name="Zhou J."/>
            <person name="Zhang Y."/>
            <person name="Zhao Y."/>
            <person name="Liu Y."/>
            <person name="Song Y."/>
            <person name="Tong Y."/>
            <person name="Lu Y."/>
            <person name="Yang J."/>
            <person name="Xu C."/>
            <person name="Jia M."/>
            <person name="Peters R.J."/>
            <person name="Huang L."/>
            <person name="Gao W."/>
        </authorList>
    </citation>
    <scope>NUCLEOTIDE SEQUENCE [LARGE SCALE GENOMIC DNA]</scope>
    <source>
        <strain evidence="6">cv. XIE 37</strain>
        <tissue evidence="5">Leaf</tissue>
    </source>
</reference>
<gene>
    <name evidence="5" type="ORF">HS088_TW21G00139</name>
</gene>
<dbReference type="PANTHER" id="PTHR31901">
    <property type="entry name" value="GH3 DOMAIN-CONTAINING PROTEIN"/>
    <property type="match status" value="1"/>
</dbReference>
<keyword evidence="6" id="KW-1185">Reference proteome</keyword>
<evidence type="ECO:0000256" key="1">
    <source>
        <dbReference type="ARBA" id="ARBA00008068"/>
    </source>
</evidence>
<dbReference type="InParanoid" id="A0A7J7C2B3"/>
<dbReference type="FunCoup" id="A0A7J7C2B3">
    <property type="interactions" value="1517"/>
</dbReference>
<sequence length="613" mass="68894">MPEAPKKASKPTDYCLAEKNKKTLQFIEDVTSNADEVQKKVLEEILSHNAHVEYLQRHGLKGHTDRETFKKIVPAITYEDIQSDINRIANGDTSPILCSKPISEFLTSSGTSGGERKLMPTIEEELGRRSLLYSLLMPVMSQFVPGLEKGKGMYFLFIKSEAKTPGGLVARPVLTSYYKSSHFKNRPYDPYTNYTSPNETILCPDSYQSMYSQMLCGLCQNKEVLRVGAVFASGFIRAIRFLEKHWPLLCSDIRTGTINPQITDPSVREAVMKILKPDPKLADFVQAECGKDSWKGIITKLWPNTKYIDVIVTGTMSQYIPTLDYYSNGLPLVCTMYASSECYFGVNLNPLCDPSEVSYTLIPTMAYFEFLPVNRSNGATKLISMPKTLNEKEQQKLVDLVDVKLGQEYELVVSTYAGLYRYRVGDVLRVAGFKNKAPQFNFICRKNVVLSIDSDKTDEVELQNAVKNAMNNLVPFDATLAEYTSYADTTTIPGHYVLFWELTLNGSTSIPPSVFEDCCLTIEESLNSVYRQGRVSDKSIGPLQIKIVEPGTFDKLMDYAISLGASINQYKTPRCVKFAPIVELLNSRAVSSYFSPKCPKWVPGHKQWSSKKD</sequence>
<evidence type="ECO:0000313" key="6">
    <source>
        <dbReference type="Proteomes" id="UP000593562"/>
    </source>
</evidence>
<dbReference type="GO" id="GO:0005737">
    <property type="term" value="C:cytoplasm"/>
    <property type="evidence" value="ECO:0007669"/>
    <property type="project" value="TreeGrafter"/>
</dbReference>
<comment type="similarity">
    <text evidence="1">Belongs to the IAA-amido conjugating enzyme family.</text>
</comment>
<dbReference type="Proteomes" id="UP000593562">
    <property type="component" value="Unassembled WGS sequence"/>
</dbReference>
<dbReference type="AlphaFoldDB" id="A0A7J7C2B3"/>
<feature type="domain" description="GH3 middle" evidence="3">
    <location>
        <begin position="359"/>
        <end position="445"/>
    </location>
</feature>
<dbReference type="Pfam" id="PF23572">
    <property type="entry name" value="GH3_C"/>
    <property type="match status" value="1"/>
</dbReference>
<dbReference type="OrthoDB" id="10004661at2759"/>
<keyword evidence="2" id="KW-0436">Ligase</keyword>
<dbReference type="GO" id="GO:0010279">
    <property type="term" value="F:indole-3-acetic acid amido synthetase activity"/>
    <property type="evidence" value="ECO:0007669"/>
    <property type="project" value="TreeGrafter"/>
</dbReference>
<accession>A0A7J7C2B3</accession>
<evidence type="ECO:0000313" key="5">
    <source>
        <dbReference type="EMBL" id="KAF5727997.1"/>
    </source>
</evidence>
<organism evidence="5 6">
    <name type="scientific">Tripterygium wilfordii</name>
    <name type="common">Thunder God vine</name>
    <dbReference type="NCBI Taxonomy" id="458696"/>
    <lineage>
        <taxon>Eukaryota</taxon>
        <taxon>Viridiplantae</taxon>
        <taxon>Streptophyta</taxon>
        <taxon>Embryophyta</taxon>
        <taxon>Tracheophyta</taxon>
        <taxon>Spermatophyta</taxon>
        <taxon>Magnoliopsida</taxon>
        <taxon>eudicotyledons</taxon>
        <taxon>Gunneridae</taxon>
        <taxon>Pentapetalae</taxon>
        <taxon>rosids</taxon>
        <taxon>fabids</taxon>
        <taxon>Celastrales</taxon>
        <taxon>Celastraceae</taxon>
        <taxon>Tripterygium</taxon>
    </lineage>
</organism>
<dbReference type="InterPro" id="IPR004993">
    <property type="entry name" value="GH3"/>
</dbReference>
<dbReference type="Pfam" id="PF23571">
    <property type="entry name" value="GH3_M"/>
    <property type="match status" value="1"/>
</dbReference>
<dbReference type="PANTHER" id="PTHR31901:SF9">
    <property type="entry name" value="GH3 DOMAIN-CONTAINING PROTEIN"/>
    <property type="match status" value="1"/>
</dbReference>
<evidence type="ECO:0000259" key="4">
    <source>
        <dbReference type="Pfam" id="PF23572"/>
    </source>
</evidence>
<evidence type="ECO:0000259" key="3">
    <source>
        <dbReference type="Pfam" id="PF23571"/>
    </source>
</evidence>
<dbReference type="Pfam" id="PF03321">
    <property type="entry name" value="GH3"/>
    <property type="match status" value="1"/>
</dbReference>
<name>A0A7J7C2B3_TRIWF</name>
<dbReference type="InterPro" id="IPR055378">
    <property type="entry name" value="GH3_C"/>
</dbReference>
<dbReference type="InterPro" id="IPR055377">
    <property type="entry name" value="GH3_M"/>
</dbReference>
<comment type="caution">
    <text evidence="5">The sequence shown here is derived from an EMBL/GenBank/DDBJ whole genome shotgun (WGS) entry which is preliminary data.</text>
</comment>
<protein>
    <submittedName>
        <fullName evidence="5">Putative Indole-3-acetic acid-amido synthetase GH3.6</fullName>
    </submittedName>
</protein>
<proteinExistence type="inferred from homology"/>
<feature type="domain" description="GH3 C-terminal" evidence="4">
    <location>
        <begin position="461"/>
        <end position="578"/>
    </location>
</feature>
<evidence type="ECO:0000256" key="2">
    <source>
        <dbReference type="ARBA" id="ARBA00022598"/>
    </source>
</evidence>